<feature type="compositionally biased region" description="Low complexity" evidence="5">
    <location>
        <begin position="41"/>
        <end position="53"/>
    </location>
</feature>
<feature type="domain" description="SpaA-like prealbumin fold" evidence="8">
    <location>
        <begin position="1198"/>
        <end position="1284"/>
    </location>
</feature>
<keyword evidence="6" id="KW-0812">Transmembrane</keyword>
<keyword evidence="4" id="KW-0732">Signal</keyword>
<feature type="domain" description="SD-repeat containing protein B" evidence="7">
    <location>
        <begin position="1078"/>
        <end position="1192"/>
    </location>
</feature>
<comment type="subcellular location">
    <subcellularLocation>
        <location evidence="1">Secreted</location>
    </subcellularLocation>
</comment>
<sequence length="1464" mass="153526">MIGNAQSSRGTGKLLALLVTLCLLLSLVPVSGFGFAEDMDAGPASGSEAALAEGSDDREAASGEENQATPNDEPSAAGETASDAGSAASGDAADSASSSDPTTSGSGAIAPLAGEIAYLTGSVTTTPVDPLSGAAFKMTIELNSNSTGASTTEGLKDAKVSFTIPSNVEIQSLPTSNGQYTVSPANPQPGDTVTIAYSGELSVGSLHKLECWFRFPAGVSLESESFKPAIEFTASNAFSHSMVSDEVNPQNLPLEDVMKVTPQLINPIFLHTAEIDLTREAYLGGLNQNDASVKIEFPGDAEVLSVTYGGVDYPVVDDGLGGKVATIPIGTLAVGNQGTKEKITVLYSYPPMTTPGTTDYEIKATYTATRFDGTPIEETGFINETVSHENGGADANAFFMKHATYQVYRTGGQAVTFELDYTPYADMRDATLTDDPIRAGETDFFDAVEYRTVTWTPYAVLDPVNGQTVRTQMLYQTNSDPGTWKSAGSPSANGRVNIDDLGLAAGDFVTQVQFKFFGATGDEVTAGSSPVKIRILGTSTDAITASGTSFDDNRLTNGAYLTGEIRFPGSPSYAPIEDEGVKNARTTTTNVVANNPQVGIAGHENPLSPNPIVPGEELTYNIRHYIQNSVLRDAVSYLIVDPNIEILDVELDSRFPDATWSVTTANNGYQLVKVEWNGDITSAWTQYGIGLKGIAKPGIGSSAYFRYLVASDDPTQLYSGGGVIDNWWLNQGADWAIIDAASGDGFGATYRNYYPVDNGLGMNPQKLASLDGADYALTQTVDTSSGATTGYYSLDVTNPESTNLEEVRIIDMLPLVGDQMTLTSNAKKSTVQLQVDGMTLADGSALPSSCELYYSEDATPATNLVELTDFTVPSGATWIPWDGASTLPASAKAVKLVKTDGLNATESFGVRLQVTIPKNDSGSTLVGWNAISAGGKHAGGYIVPGEPHKSGFYISENAATEKLAGILWEDDNGNDVRDEGEPVFAKKTVRLYDWDDSLVAQTETDDDGRYEFDGLLPERYRVEVDMPSNFEVTGYRVGSDKSVDSDFVRTGTYLVGATVNLATETHPLAIDGGFYKKASLGDYVWEDSNGNGLQDSHETGIPNANVTLYRMTDGAPSVAGTATASESGRYSFTGLKPGTYKIGVDALDGYIPTSHAAGGAGAENDSKLKDSWDTEELALASGQARTDVDAGLANALDGTVTLAKVDESGAPLAGAEFGIWHASADPDSDAPLKTVESGSDGVVAFADMPSGDYQVKEVAAPYGYDAVDTVYSAKIVSNSQLSVDLGEVANTLSLGSVALVKTDGTSPLAGAVFGIWPASADPESDDPLETAESGSDGSVVFADMDQGSYLVKEITAPEGYTMSDAVYRVTLDRMTLSFSIGEVVNQKIADPTPPDPTDPTDPADPADPDDPANPIPGKAPSAKGGAAAVTGDAAMPVFVAIGAAMVLALCALAVVAVKRRASRR</sequence>
<evidence type="ECO:0000256" key="3">
    <source>
        <dbReference type="ARBA" id="ARBA00022525"/>
    </source>
</evidence>
<dbReference type="Proteomes" id="UP001320544">
    <property type="component" value="Chromosome"/>
</dbReference>
<organism evidence="9 10">
    <name type="scientific">Raoultibacter timonensis</name>
    <dbReference type="NCBI Taxonomy" id="1907662"/>
    <lineage>
        <taxon>Bacteria</taxon>
        <taxon>Bacillati</taxon>
        <taxon>Actinomycetota</taxon>
        <taxon>Coriobacteriia</taxon>
        <taxon>Eggerthellales</taxon>
        <taxon>Eggerthellaceae</taxon>
        <taxon>Raoultibacter</taxon>
    </lineage>
</organism>
<proteinExistence type="inferred from homology"/>
<dbReference type="SUPFAM" id="SSF117074">
    <property type="entry name" value="Hypothetical protein PA1324"/>
    <property type="match status" value="2"/>
</dbReference>
<keyword evidence="6" id="KW-0472">Membrane</keyword>
<feature type="domain" description="SpaA-like prealbumin fold" evidence="8">
    <location>
        <begin position="1295"/>
        <end position="1373"/>
    </location>
</feature>
<dbReference type="Gene3D" id="2.60.40.10">
    <property type="entry name" value="Immunoglobulins"/>
    <property type="match status" value="4"/>
</dbReference>
<keyword evidence="3" id="KW-0964">Secreted</keyword>
<dbReference type="SUPFAM" id="SSF49478">
    <property type="entry name" value="Cna protein B-type domain"/>
    <property type="match status" value="1"/>
</dbReference>
<dbReference type="InterPro" id="IPR041033">
    <property type="entry name" value="SpaA_PFL_dom_1"/>
</dbReference>
<dbReference type="EMBL" id="AP025564">
    <property type="protein sequence ID" value="BDE97437.1"/>
    <property type="molecule type" value="Genomic_DNA"/>
</dbReference>
<comment type="similarity">
    <text evidence="2">Belongs to the serine-aspartate repeat-containing protein (SDr) family.</text>
</comment>
<name>A0ABM7WM62_9ACTN</name>
<evidence type="ECO:0000256" key="2">
    <source>
        <dbReference type="ARBA" id="ARBA00007257"/>
    </source>
</evidence>
<feature type="region of interest" description="Disordered" evidence="5">
    <location>
        <begin position="1385"/>
        <end position="1426"/>
    </location>
</feature>
<dbReference type="InterPro" id="IPR033764">
    <property type="entry name" value="Sdr_B"/>
</dbReference>
<keyword evidence="6" id="KW-1133">Transmembrane helix</keyword>
<gene>
    <name evidence="9" type="ORF">CE91St30_27700</name>
</gene>
<feature type="region of interest" description="Disordered" evidence="5">
    <location>
        <begin position="41"/>
        <end position="107"/>
    </location>
</feature>
<evidence type="ECO:0000313" key="10">
    <source>
        <dbReference type="Proteomes" id="UP001320544"/>
    </source>
</evidence>
<dbReference type="RefSeq" id="WP_244386728.1">
    <property type="nucleotide sequence ID" value="NZ_AP025564.1"/>
</dbReference>
<feature type="compositionally biased region" description="Low complexity" evidence="5">
    <location>
        <begin position="1416"/>
        <end position="1426"/>
    </location>
</feature>
<feature type="domain" description="SD-repeat containing protein B" evidence="7">
    <location>
        <begin position="966"/>
        <end position="1073"/>
    </location>
</feature>
<dbReference type="Pfam" id="PF17210">
    <property type="entry name" value="SdrD_B"/>
    <property type="match status" value="2"/>
</dbReference>
<evidence type="ECO:0000256" key="6">
    <source>
        <dbReference type="SAM" id="Phobius"/>
    </source>
</evidence>
<evidence type="ECO:0000313" key="9">
    <source>
        <dbReference type="EMBL" id="BDE97437.1"/>
    </source>
</evidence>
<protein>
    <recommendedName>
        <fullName evidence="11">SdrD B-like protein</fullName>
    </recommendedName>
</protein>
<feature type="transmembrane region" description="Helical" evidence="6">
    <location>
        <begin position="1433"/>
        <end position="1457"/>
    </location>
</feature>
<evidence type="ECO:0000256" key="1">
    <source>
        <dbReference type="ARBA" id="ARBA00004613"/>
    </source>
</evidence>
<evidence type="ECO:0000256" key="5">
    <source>
        <dbReference type="SAM" id="MobiDB-lite"/>
    </source>
</evidence>
<evidence type="ECO:0008006" key="11">
    <source>
        <dbReference type="Google" id="ProtNLM"/>
    </source>
</evidence>
<evidence type="ECO:0000256" key="4">
    <source>
        <dbReference type="ARBA" id="ARBA00022729"/>
    </source>
</evidence>
<reference evidence="9 10" key="1">
    <citation type="submission" date="2022-01" db="EMBL/GenBank/DDBJ databases">
        <title>Novel bile acid biosynthetic pathways are enriched in the microbiome of centenarians.</title>
        <authorList>
            <person name="Sato Y."/>
            <person name="Atarashi K."/>
            <person name="Plichta R.D."/>
            <person name="Arai Y."/>
            <person name="Sasajima S."/>
            <person name="Kearney M.S."/>
            <person name="Suda W."/>
            <person name="Takeshita K."/>
            <person name="Sasaki T."/>
            <person name="Okamoto S."/>
            <person name="Skelly N.A."/>
            <person name="Okamura Y."/>
            <person name="Vlamakis H."/>
            <person name="Li Y."/>
            <person name="Tanoue T."/>
            <person name="Takei H."/>
            <person name="Nittono H."/>
            <person name="Narushima S."/>
            <person name="Irie J."/>
            <person name="Itoh H."/>
            <person name="Moriya K."/>
            <person name="Sugiura Y."/>
            <person name="Suematsu M."/>
            <person name="Moritoki N."/>
            <person name="Shibata S."/>
            <person name="Littman R.D."/>
            <person name="Fischbach A.M."/>
            <person name="Uwamino Y."/>
            <person name="Inoue T."/>
            <person name="Honda A."/>
            <person name="Hattori M."/>
            <person name="Murai T."/>
            <person name="Xavier J.R."/>
            <person name="Hirose N."/>
            <person name="Honda K."/>
        </authorList>
    </citation>
    <scope>NUCLEOTIDE SEQUENCE [LARGE SCALE GENOMIC DNA]</scope>
    <source>
        <strain evidence="9 10">CE91-St30</strain>
    </source>
</reference>
<evidence type="ECO:0000259" key="7">
    <source>
        <dbReference type="Pfam" id="PF17210"/>
    </source>
</evidence>
<feature type="compositionally biased region" description="Low complexity" evidence="5">
    <location>
        <begin position="75"/>
        <end position="107"/>
    </location>
</feature>
<dbReference type="Pfam" id="PF17802">
    <property type="entry name" value="SpaA"/>
    <property type="match status" value="2"/>
</dbReference>
<evidence type="ECO:0000259" key="8">
    <source>
        <dbReference type="Pfam" id="PF17802"/>
    </source>
</evidence>
<keyword evidence="10" id="KW-1185">Reference proteome</keyword>
<accession>A0ABM7WM62</accession>
<dbReference type="PANTHER" id="PTHR36108">
    <property type="entry name" value="COLOSSIN-B-RELATED"/>
    <property type="match status" value="1"/>
</dbReference>
<dbReference type="PANTHER" id="PTHR36108:SF13">
    <property type="entry name" value="COLOSSIN-B-RELATED"/>
    <property type="match status" value="1"/>
</dbReference>
<dbReference type="InterPro" id="IPR013783">
    <property type="entry name" value="Ig-like_fold"/>
</dbReference>